<dbReference type="Pfam" id="PF13679">
    <property type="entry name" value="Methyltransf_32"/>
    <property type="match status" value="1"/>
</dbReference>
<sequence length="465" mass="52905">MSLPKAFDNDESYFKSAVEFLENYSWIYSEANTSCIKALDRMPKVFKDYFLSASNESLNTFPFVHVPLEDCPNELQDLRQQIAKMIPEAHTPTAPRKVPSKCSNQNRKIGRKKLHEIEQLAANIHEHCAKAETQLLVDLGSGLGYLSEALLQLNDNYLILGLEADEQRVISAQQRCEKLMPQKALNSISYRQEFVSADAQCRDRIEAHTSELAQSHGLSPELTTITMAIIGLHACADLSVSAMRLFLTMPQVRSLLIMPCCYHKLALREGIDDLVSSPFVNFPLSSALNKATANLAVCCFNRPFLRLACQETSSRWRKDSAAHAEHGHQMYWRALANAVSDDPDELVKVQPKSQQTTHDFNGLCLRYQLHSRLTAQLLSWRPSHETRFRQINERYSEGRGSHLAEALCCLQTSIQKLCENLLLYDRLCYLREAAAEQQLRVEVRYEQLFDEQVSPRCQVLIAKKL</sequence>
<dbReference type="InterPro" id="IPR025714">
    <property type="entry name" value="Methyltranfer_dom"/>
</dbReference>
<dbReference type="GeneID" id="117566769"/>
<evidence type="ECO:0000259" key="1">
    <source>
        <dbReference type="Pfam" id="PF13679"/>
    </source>
</evidence>
<protein>
    <submittedName>
        <fullName evidence="3">Methyltransferase-like protein 25B</fullName>
    </submittedName>
</protein>
<accession>A0A6P8WS71</accession>
<keyword evidence="2" id="KW-1185">Reference proteome</keyword>
<dbReference type="Proteomes" id="UP000515160">
    <property type="component" value="Chromosome 3"/>
</dbReference>
<dbReference type="SUPFAM" id="SSF53335">
    <property type="entry name" value="S-adenosyl-L-methionine-dependent methyltransferases"/>
    <property type="match status" value="1"/>
</dbReference>
<proteinExistence type="predicted"/>
<gene>
    <name evidence="3" type="primary">LOC117566769</name>
</gene>
<evidence type="ECO:0000313" key="3">
    <source>
        <dbReference type="RefSeq" id="XP_034102203.1"/>
    </source>
</evidence>
<evidence type="ECO:0000313" key="2">
    <source>
        <dbReference type="Proteomes" id="UP000515160"/>
    </source>
</evidence>
<organism evidence="2 3">
    <name type="scientific">Drosophila albomicans</name>
    <name type="common">Fruit fly</name>
    <dbReference type="NCBI Taxonomy" id="7291"/>
    <lineage>
        <taxon>Eukaryota</taxon>
        <taxon>Metazoa</taxon>
        <taxon>Ecdysozoa</taxon>
        <taxon>Arthropoda</taxon>
        <taxon>Hexapoda</taxon>
        <taxon>Insecta</taxon>
        <taxon>Pterygota</taxon>
        <taxon>Neoptera</taxon>
        <taxon>Endopterygota</taxon>
        <taxon>Diptera</taxon>
        <taxon>Brachycera</taxon>
        <taxon>Muscomorpha</taxon>
        <taxon>Ephydroidea</taxon>
        <taxon>Drosophilidae</taxon>
        <taxon>Drosophila</taxon>
    </lineage>
</organism>
<dbReference type="InterPro" id="IPR052220">
    <property type="entry name" value="METTL25"/>
</dbReference>
<feature type="domain" description="Methyltransferase" evidence="1">
    <location>
        <begin position="112"/>
        <end position="266"/>
    </location>
</feature>
<dbReference type="RefSeq" id="XP_034102203.1">
    <property type="nucleotide sequence ID" value="XM_034246312.1"/>
</dbReference>
<dbReference type="InterPro" id="IPR020596">
    <property type="entry name" value="rRNA_Ade_Mease_Trfase_CS"/>
</dbReference>
<dbReference type="InterPro" id="IPR029063">
    <property type="entry name" value="SAM-dependent_MTases_sf"/>
</dbReference>
<dbReference type="PANTHER" id="PTHR12496:SF0">
    <property type="entry name" value="METHYLTRANSFERASE DOMAIN-CONTAINING PROTEIN"/>
    <property type="match status" value="1"/>
</dbReference>
<dbReference type="AlphaFoldDB" id="A0A6P8WS71"/>
<dbReference type="Gene3D" id="3.40.50.150">
    <property type="entry name" value="Vaccinia Virus protein VP39"/>
    <property type="match status" value="1"/>
</dbReference>
<name>A0A6P8WS71_DROAB</name>
<dbReference type="GO" id="GO:0000179">
    <property type="term" value="F:rRNA (adenine-N6,N6-)-dimethyltransferase activity"/>
    <property type="evidence" value="ECO:0007669"/>
    <property type="project" value="InterPro"/>
</dbReference>
<dbReference type="PROSITE" id="PS01131">
    <property type="entry name" value="RRNA_A_DIMETH"/>
    <property type="match status" value="1"/>
</dbReference>
<dbReference type="PANTHER" id="PTHR12496">
    <property type="entry name" value="CGI-41 METHYLTRANSFERASE"/>
    <property type="match status" value="1"/>
</dbReference>
<reference evidence="3" key="1">
    <citation type="submission" date="2025-08" db="UniProtKB">
        <authorList>
            <consortium name="RefSeq"/>
        </authorList>
    </citation>
    <scope>IDENTIFICATION</scope>
    <source>
        <strain evidence="3">15112-1751.03</strain>
        <tissue evidence="3">Whole Adult</tissue>
    </source>
</reference>
<dbReference type="OrthoDB" id="10258156at2759"/>